<evidence type="ECO:0000313" key="8">
    <source>
        <dbReference type="Proteomes" id="UP000256970"/>
    </source>
</evidence>
<gene>
    <name evidence="7" type="ORF">BQ4739_LOCUS15222</name>
</gene>
<evidence type="ECO:0000259" key="6">
    <source>
        <dbReference type="PROSITE" id="PS50865"/>
    </source>
</evidence>
<evidence type="ECO:0000256" key="5">
    <source>
        <dbReference type="SAM" id="MobiDB-lite"/>
    </source>
</evidence>
<feature type="compositionally biased region" description="Low complexity" evidence="5">
    <location>
        <begin position="129"/>
        <end position="165"/>
    </location>
</feature>
<feature type="compositionally biased region" description="Low complexity" evidence="5">
    <location>
        <begin position="47"/>
        <end position="64"/>
    </location>
</feature>
<feature type="compositionally biased region" description="Low complexity" evidence="5">
    <location>
        <begin position="592"/>
        <end position="603"/>
    </location>
</feature>
<name>A0A383WD05_TETOB</name>
<dbReference type="GO" id="GO:0008270">
    <property type="term" value="F:zinc ion binding"/>
    <property type="evidence" value="ECO:0007669"/>
    <property type="project" value="UniProtKB-KW"/>
</dbReference>
<evidence type="ECO:0000256" key="3">
    <source>
        <dbReference type="ARBA" id="ARBA00022833"/>
    </source>
</evidence>
<dbReference type="Proteomes" id="UP000256970">
    <property type="component" value="Unassembled WGS sequence"/>
</dbReference>
<dbReference type="SUPFAM" id="SSF144232">
    <property type="entry name" value="HIT/MYND zinc finger-like"/>
    <property type="match status" value="1"/>
</dbReference>
<feature type="domain" description="MYND-type" evidence="6">
    <location>
        <begin position="683"/>
        <end position="726"/>
    </location>
</feature>
<keyword evidence="8" id="KW-1185">Reference proteome</keyword>
<evidence type="ECO:0000256" key="1">
    <source>
        <dbReference type="ARBA" id="ARBA00022723"/>
    </source>
</evidence>
<dbReference type="PANTHER" id="PTHR24330:SF19">
    <property type="entry name" value="MEDIATOR OF RNA POLYMERASE II TRANSCRIPTION SUBUNIT 29"/>
    <property type="match status" value="1"/>
</dbReference>
<dbReference type="InterPro" id="IPR002893">
    <property type="entry name" value="Znf_MYND"/>
</dbReference>
<feature type="region of interest" description="Disordered" evidence="5">
    <location>
        <begin position="128"/>
        <end position="167"/>
    </location>
</feature>
<keyword evidence="3" id="KW-0862">Zinc</keyword>
<evidence type="ECO:0000256" key="2">
    <source>
        <dbReference type="ARBA" id="ARBA00022771"/>
    </source>
</evidence>
<reference evidence="7 8" key="1">
    <citation type="submission" date="2016-10" db="EMBL/GenBank/DDBJ databases">
        <authorList>
            <person name="Cai Z."/>
        </authorList>
    </citation>
    <scope>NUCLEOTIDE SEQUENCE [LARGE SCALE GENOMIC DNA]</scope>
</reference>
<dbReference type="InterPro" id="IPR052145">
    <property type="entry name" value="Mediator/Homeobox_domain"/>
</dbReference>
<feature type="region of interest" description="Disordered" evidence="5">
    <location>
        <begin position="42"/>
        <end position="64"/>
    </location>
</feature>
<dbReference type="Pfam" id="PF01753">
    <property type="entry name" value="zf-MYND"/>
    <property type="match status" value="1"/>
</dbReference>
<organism evidence="7 8">
    <name type="scientific">Tetradesmus obliquus</name>
    <name type="common">Green alga</name>
    <name type="synonym">Acutodesmus obliquus</name>
    <dbReference type="NCBI Taxonomy" id="3088"/>
    <lineage>
        <taxon>Eukaryota</taxon>
        <taxon>Viridiplantae</taxon>
        <taxon>Chlorophyta</taxon>
        <taxon>core chlorophytes</taxon>
        <taxon>Chlorophyceae</taxon>
        <taxon>CS clade</taxon>
        <taxon>Sphaeropleales</taxon>
        <taxon>Scenedesmaceae</taxon>
        <taxon>Tetradesmus</taxon>
    </lineage>
</organism>
<dbReference type="Gene3D" id="6.10.140.2220">
    <property type="match status" value="1"/>
</dbReference>
<proteinExistence type="predicted"/>
<protein>
    <recommendedName>
        <fullName evidence="6">MYND-type domain-containing protein</fullName>
    </recommendedName>
</protein>
<feature type="region of interest" description="Disordered" evidence="5">
    <location>
        <begin position="575"/>
        <end position="603"/>
    </location>
</feature>
<dbReference type="PANTHER" id="PTHR24330">
    <property type="entry name" value="HOMEOBOX PROTEIN BARH-LIKE"/>
    <property type="match status" value="1"/>
</dbReference>
<evidence type="ECO:0000256" key="4">
    <source>
        <dbReference type="PROSITE-ProRule" id="PRU00134"/>
    </source>
</evidence>
<keyword evidence="1" id="KW-0479">Metal-binding</keyword>
<accession>A0A383WD05</accession>
<sequence>MVAVDTARKKALALVPAELMRTAVSGLAQLLQQMQACGPVLAAPATGRSPPSRSSSSSSGSSSSQAYQAYGKAQVIAVRLLFSWSHLPEGQLEQEVAATLQQLLRDVALQELLLQQLTVNTMLMHRLRGQQQQQQQQQQAQRSSGSGDSSSSSQGDRQQRQQRQQPPIPACHEGMRLLLPGGQTCLDAAAAAAVEAWRNPLPEALEPWLDATYKSIIMLGSCLQRHLRHCTDHSTPATAAAAVPLLVLSPAAVRLVLELQLLVADVAQRQQQHRPRALSVLYECNTTLCIQVQRYLAVTGSSCLPPEVLQQAGLQLLQALAAPLQKLQVHSRRDPHAKDKVPVESGAYQQLYALRAAAAGFASADATATEPVGQLPDLAAAHPEAYCSLIDCCVRSPLLTAADMLAAAQLLEHAAAAVLCSVEGKIVEWLLKATAKHSCTVFLSSSSSSSASSFAGNGSSSQAAASAVLLLVVLARSVVQLADAVEAAGFPLLQKSWLARPAYNMAWTPCDGMSVHFEGIPSFLADLAPSDFSQTMWQRGVMLTMWGLWQSMRLLGLTGADAQAAAASGAQQLSSGQLGDPAASSSNSHGRAASTGSSSACNSSSQQVYWGYLLHLRQSSHEWAAAVSSFEAGFGKLFEENSEPSTLAEQGGQLFTESLLYRGSVELCRALAAAAPLPVVCNSLNCQKLAGVSEAAAVGKACAGCMCRYCSPACQTDDWRRHKRACKRMAAAGEACG</sequence>
<dbReference type="PROSITE" id="PS50865">
    <property type="entry name" value="ZF_MYND_2"/>
    <property type="match status" value="1"/>
</dbReference>
<dbReference type="AlphaFoldDB" id="A0A383WD05"/>
<keyword evidence="2 4" id="KW-0863">Zinc-finger</keyword>
<evidence type="ECO:0000313" key="7">
    <source>
        <dbReference type="EMBL" id="SZX74904.1"/>
    </source>
</evidence>
<dbReference type="EMBL" id="FNXT01001221">
    <property type="protein sequence ID" value="SZX74904.1"/>
    <property type="molecule type" value="Genomic_DNA"/>
</dbReference>